<keyword evidence="10" id="KW-0752">Steroid biosynthesis</keyword>
<dbReference type="Proteomes" id="UP001219525">
    <property type="component" value="Unassembled WGS sequence"/>
</dbReference>
<accession>A0AAD6UUJ0</accession>
<evidence type="ECO:0000256" key="19">
    <source>
        <dbReference type="ARBA" id="ARBA00039984"/>
    </source>
</evidence>
<keyword evidence="17" id="KW-0753">Steroid metabolism</keyword>
<reference evidence="24" key="1">
    <citation type="submission" date="2023-03" db="EMBL/GenBank/DDBJ databases">
        <title>Massive genome expansion in bonnet fungi (Mycena s.s.) driven by repeated elements and novel gene families across ecological guilds.</title>
        <authorList>
            <consortium name="Lawrence Berkeley National Laboratory"/>
            <person name="Harder C.B."/>
            <person name="Miyauchi S."/>
            <person name="Viragh M."/>
            <person name="Kuo A."/>
            <person name="Thoen E."/>
            <person name="Andreopoulos B."/>
            <person name="Lu D."/>
            <person name="Skrede I."/>
            <person name="Drula E."/>
            <person name="Henrissat B."/>
            <person name="Morin E."/>
            <person name="Kohler A."/>
            <person name="Barry K."/>
            <person name="LaButti K."/>
            <person name="Morin E."/>
            <person name="Salamov A."/>
            <person name="Lipzen A."/>
            <person name="Mereny Z."/>
            <person name="Hegedus B."/>
            <person name="Baldrian P."/>
            <person name="Stursova M."/>
            <person name="Weitz H."/>
            <person name="Taylor A."/>
            <person name="Grigoriev I.V."/>
            <person name="Nagy L.G."/>
            <person name="Martin F."/>
            <person name="Kauserud H."/>
        </authorList>
    </citation>
    <scope>NUCLEOTIDE SEQUENCE</scope>
    <source>
        <strain evidence="24">9144</strain>
    </source>
</reference>
<evidence type="ECO:0000256" key="5">
    <source>
        <dbReference type="ARBA" id="ARBA00022548"/>
    </source>
</evidence>
<evidence type="ECO:0000256" key="18">
    <source>
        <dbReference type="ARBA" id="ARBA00038851"/>
    </source>
</evidence>
<dbReference type="InterPro" id="IPR018083">
    <property type="entry name" value="Sterol_reductase_CS"/>
</dbReference>
<comment type="caution">
    <text evidence="24">The sequence shown here is derived from an EMBL/GenBank/DDBJ whole genome shotgun (WGS) entry which is preliminary data.</text>
</comment>
<keyword evidence="12" id="KW-0560">Oxidoreductase</keyword>
<dbReference type="EMBL" id="JARJCW010000120">
    <property type="protein sequence ID" value="KAJ7192431.1"/>
    <property type="molecule type" value="Genomic_DNA"/>
</dbReference>
<keyword evidence="16" id="KW-1207">Sterol metabolism</keyword>
<evidence type="ECO:0000256" key="9">
    <source>
        <dbReference type="ARBA" id="ARBA00022857"/>
    </source>
</evidence>
<keyword evidence="11 23" id="KW-1133">Transmembrane helix</keyword>
<keyword evidence="4" id="KW-0444">Lipid biosynthesis</keyword>
<keyword evidence="13" id="KW-0756">Sterol biosynthesis</keyword>
<dbReference type="GO" id="GO:0006695">
    <property type="term" value="P:cholesterol biosynthetic process"/>
    <property type="evidence" value="ECO:0007669"/>
    <property type="project" value="UniProtKB-KW"/>
</dbReference>
<keyword evidence="25" id="KW-1185">Reference proteome</keyword>
<proteinExistence type="inferred from homology"/>
<dbReference type="PANTHER" id="PTHR21257">
    <property type="entry name" value="DELTA(14)-STEROL REDUCTASE"/>
    <property type="match status" value="1"/>
</dbReference>
<keyword evidence="9" id="KW-0521">NADP</keyword>
<evidence type="ECO:0000313" key="24">
    <source>
        <dbReference type="EMBL" id="KAJ7192431.1"/>
    </source>
</evidence>
<evidence type="ECO:0000256" key="13">
    <source>
        <dbReference type="ARBA" id="ARBA00023011"/>
    </source>
</evidence>
<feature type="transmembrane region" description="Helical" evidence="23">
    <location>
        <begin position="161"/>
        <end position="182"/>
    </location>
</feature>
<evidence type="ECO:0000256" key="10">
    <source>
        <dbReference type="ARBA" id="ARBA00022955"/>
    </source>
</evidence>
<dbReference type="GO" id="GO:0005789">
    <property type="term" value="C:endoplasmic reticulum membrane"/>
    <property type="evidence" value="ECO:0007669"/>
    <property type="project" value="UniProtKB-SubCell"/>
</dbReference>
<evidence type="ECO:0000313" key="25">
    <source>
        <dbReference type="Proteomes" id="UP001219525"/>
    </source>
</evidence>
<keyword evidence="7" id="KW-0152">Cholesterol biosynthesis</keyword>
<comment type="subcellular location">
    <subcellularLocation>
        <location evidence="1">Endoplasmic reticulum membrane</location>
        <topology evidence="1">Multi-pass membrane protein</topology>
    </subcellularLocation>
</comment>
<dbReference type="PROSITE" id="PS01018">
    <property type="entry name" value="STEROL_REDUCT_2"/>
    <property type="match status" value="1"/>
</dbReference>
<keyword evidence="15 23" id="KW-0472">Membrane</keyword>
<organism evidence="24 25">
    <name type="scientific">Mycena pura</name>
    <dbReference type="NCBI Taxonomy" id="153505"/>
    <lineage>
        <taxon>Eukaryota</taxon>
        <taxon>Fungi</taxon>
        <taxon>Dikarya</taxon>
        <taxon>Basidiomycota</taxon>
        <taxon>Agaricomycotina</taxon>
        <taxon>Agaricomycetes</taxon>
        <taxon>Agaricomycetidae</taxon>
        <taxon>Agaricales</taxon>
        <taxon>Marasmiineae</taxon>
        <taxon>Mycenaceae</taxon>
        <taxon>Mycena</taxon>
    </lineage>
</organism>
<sequence length="459" mass="51375">MASLRTIMVPLKSFRVSSHINPLWGRSSTPAMVEIAFCATLVLLCPASVLLPWATLELYDGSIGKFLVSLGDKGGVYTVFHSAQASLPRVLDSIKLYGVWLVFQAALFVVLPGATGYGERTPAGNRLRYKINGLLSWFLTLGVYLLGALCSWWDADVVAKQWTGLMVAASAYGMVLTVVAYVKAHIAPSHSSDRKFSGSLFHDIFAGIELNPRIGHLDLKLFNIGRVGMTAWTIVNLSLAASQYQHFGYVCKGMVVVNILQNLYILDFFYHEEWYTRTIDIAHDHFGFYLAWGGAAWIPSMYTLQAQYLAHYPSNLPPVTALIILLVGVFGYWMFRASNHQRAVARRSSGNCVIWGKKPVVITAHYTTSNGERHTSLLLCSGFWGIVRHFNYIADLVLTFAMCAPCGTQNVLPYAYFIYMTVLLIHRTIRDEDRCSKKYGKDWELYKTQVPYALVPGIY</sequence>
<comment type="similarity">
    <text evidence="3">Belongs to the ERG4/ERG24 family.</text>
</comment>
<evidence type="ECO:0000256" key="21">
    <source>
        <dbReference type="ARBA" id="ARBA00047795"/>
    </source>
</evidence>
<keyword evidence="5" id="KW-0153">Cholesterol metabolism</keyword>
<dbReference type="GO" id="GO:0047598">
    <property type="term" value="F:7-dehydrocholesterol reductase activity"/>
    <property type="evidence" value="ECO:0007669"/>
    <property type="project" value="UniProtKB-EC"/>
</dbReference>
<feature type="transmembrane region" description="Helical" evidence="23">
    <location>
        <begin position="286"/>
        <end position="304"/>
    </location>
</feature>
<protein>
    <recommendedName>
        <fullName evidence="19">7-dehydrocholesterol reductase</fullName>
        <ecNumber evidence="18">1.3.1.21</ecNumber>
    </recommendedName>
    <alternativeName>
        <fullName evidence="20">Sterol Delta(7)-reductase</fullName>
    </alternativeName>
</protein>
<dbReference type="InterPro" id="IPR001171">
    <property type="entry name" value="ERG24_DHCR-like"/>
</dbReference>
<feature type="transmembrane region" description="Helical" evidence="23">
    <location>
        <begin position="134"/>
        <end position="155"/>
    </location>
</feature>
<evidence type="ECO:0000256" key="12">
    <source>
        <dbReference type="ARBA" id="ARBA00023002"/>
    </source>
</evidence>
<comment type="catalytic activity">
    <reaction evidence="21">
        <text>cholesterol + NADP(+) = 7-dehydrocholesterol + NADPH + H(+)</text>
        <dbReference type="Rhea" id="RHEA:23984"/>
        <dbReference type="ChEBI" id="CHEBI:15378"/>
        <dbReference type="ChEBI" id="CHEBI:16113"/>
        <dbReference type="ChEBI" id="CHEBI:17759"/>
        <dbReference type="ChEBI" id="CHEBI:57783"/>
        <dbReference type="ChEBI" id="CHEBI:58349"/>
        <dbReference type="EC" id="1.3.1.21"/>
    </reaction>
    <physiologicalReaction direction="right-to-left" evidence="21">
        <dbReference type="Rhea" id="RHEA:23986"/>
    </physiologicalReaction>
</comment>
<evidence type="ECO:0000256" key="7">
    <source>
        <dbReference type="ARBA" id="ARBA00022778"/>
    </source>
</evidence>
<dbReference type="PROSITE" id="PS01017">
    <property type="entry name" value="STEROL_REDUCT_1"/>
    <property type="match status" value="1"/>
</dbReference>
<evidence type="ECO:0000256" key="22">
    <source>
        <dbReference type="ARBA" id="ARBA00047826"/>
    </source>
</evidence>
<keyword evidence="8" id="KW-0256">Endoplasmic reticulum</keyword>
<feature type="transmembrane region" description="Helical" evidence="23">
    <location>
        <begin position="31"/>
        <end position="54"/>
    </location>
</feature>
<evidence type="ECO:0000256" key="1">
    <source>
        <dbReference type="ARBA" id="ARBA00004477"/>
    </source>
</evidence>
<keyword evidence="14" id="KW-0443">Lipid metabolism</keyword>
<dbReference type="PANTHER" id="PTHR21257:SF38">
    <property type="entry name" value="7-DEHYDROCHOLESTEROL REDUCTASE"/>
    <property type="match status" value="1"/>
</dbReference>
<name>A0AAD6UUJ0_9AGAR</name>
<evidence type="ECO:0000256" key="23">
    <source>
        <dbReference type="SAM" id="Phobius"/>
    </source>
</evidence>
<evidence type="ECO:0000256" key="2">
    <source>
        <dbReference type="ARBA" id="ARBA00004770"/>
    </source>
</evidence>
<dbReference type="Gene3D" id="1.20.120.1630">
    <property type="match status" value="1"/>
</dbReference>
<evidence type="ECO:0000256" key="3">
    <source>
        <dbReference type="ARBA" id="ARBA00005402"/>
    </source>
</evidence>
<evidence type="ECO:0000256" key="20">
    <source>
        <dbReference type="ARBA" id="ARBA00042688"/>
    </source>
</evidence>
<gene>
    <name evidence="24" type="ORF">GGX14DRAFT_480112</name>
</gene>
<dbReference type="FunFam" id="1.20.120.1630:FF:000004">
    <property type="entry name" value="7-dehydrocholesterol reductase"/>
    <property type="match status" value="1"/>
</dbReference>
<dbReference type="AlphaFoldDB" id="A0AAD6UUJ0"/>
<comment type="catalytic activity">
    <reaction evidence="22">
        <text>7-dehydrodesmosterol + NADPH + H(+) = desmosterol + NADP(+)</text>
        <dbReference type="Rhea" id="RHEA:46740"/>
        <dbReference type="ChEBI" id="CHEBI:15378"/>
        <dbReference type="ChEBI" id="CHEBI:17737"/>
        <dbReference type="ChEBI" id="CHEBI:27910"/>
        <dbReference type="ChEBI" id="CHEBI:57783"/>
        <dbReference type="ChEBI" id="CHEBI:58349"/>
    </reaction>
    <physiologicalReaction direction="left-to-right" evidence="22">
        <dbReference type="Rhea" id="RHEA:46741"/>
    </physiologicalReaction>
</comment>
<comment type="pathway">
    <text evidence="2">Steroid biosynthesis; cholesterol biosynthesis.</text>
</comment>
<dbReference type="Pfam" id="PF01222">
    <property type="entry name" value="ERG4_ERG24"/>
    <property type="match status" value="1"/>
</dbReference>
<evidence type="ECO:0000256" key="16">
    <source>
        <dbReference type="ARBA" id="ARBA00023166"/>
    </source>
</evidence>
<dbReference type="GO" id="GO:0016132">
    <property type="term" value="P:brassinosteroid biosynthetic process"/>
    <property type="evidence" value="ECO:0007669"/>
    <property type="project" value="TreeGrafter"/>
</dbReference>
<dbReference type="EC" id="1.3.1.21" evidence="18"/>
<evidence type="ECO:0000256" key="4">
    <source>
        <dbReference type="ARBA" id="ARBA00022516"/>
    </source>
</evidence>
<keyword evidence="6 23" id="KW-0812">Transmembrane</keyword>
<feature type="transmembrane region" description="Helical" evidence="23">
    <location>
        <begin position="96"/>
        <end position="114"/>
    </location>
</feature>
<evidence type="ECO:0000256" key="6">
    <source>
        <dbReference type="ARBA" id="ARBA00022692"/>
    </source>
</evidence>
<evidence type="ECO:0000256" key="14">
    <source>
        <dbReference type="ARBA" id="ARBA00023098"/>
    </source>
</evidence>
<feature type="transmembrane region" description="Helical" evidence="23">
    <location>
        <begin position="316"/>
        <end position="335"/>
    </location>
</feature>
<evidence type="ECO:0000256" key="11">
    <source>
        <dbReference type="ARBA" id="ARBA00022989"/>
    </source>
</evidence>
<evidence type="ECO:0000256" key="15">
    <source>
        <dbReference type="ARBA" id="ARBA00023136"/>
    </source>
</evidence>
<evidence type="ECO:0000256" key="17">
    <source>
        <dbReference type="ARBA" id="ARBA00023221"/>
    </source>
</evidence>
<evidence type="ECO:0000256" key="8">
    <source>
        <dbReference type="ARBA" id="ARBA00022824"/>
    </source>
</evidence>